<dbReference type="SUPFAM" id="SSF110296">
    <property type="entry name" value="Oligoxyloglucan reducing end-specific cellobiohydrolase"/>
    <property type="match status" value="2"/>
</dbReference>
<dbReference type="Proteomes" id="UP000738431">
    <property type="component" value="Chromosome"/>
</dbReference>
<dbReference type="InterPro" id="IPR013783">
    <property type="entry name" value="Ig-like_fold"/>
</dbReference>
<sequence length="1155" mass="122713">MMRYLSPRLLAVFATLLLPAVLSAQTAWQRVVDASPALSVRDVAANDERFVAVGELGLVITSPDGFNWTDRDPGTHETLLEVTRFKDGFLALGAAGTLLQSSDGITWTPRLAGDNAVQNLASNDTLAIATNADTAFLSTDGVRWEPVSLALAPSAIDAALGFFFLRVDGIPYVSQNGREWQPVSFPDGVAAELTGANLVPGATAALYHTYNAEGFAGLFRSTDGQVWSPVEFSFEPFFFGYDGTQFVARTADSKTFVSPDGTSWVASGATDWASLDPGVSLNGVSIRDARNFERRTADSDWEPINATRVERRSTFDGIAYGNERWVVGSGFVSSDLSQWDAVPPLPIPEGVTMALNHPEPRPNHLSFAHDRFFVTGSTYIPSGSILWSSPDGSDFTVAAQTSARLSSSVIYANGVYLIPAVNGRAALRSTDGSAWNLVEDCLPTSDMPDARSFVVSFGSSFLAAIDGAGWFSSADGVTWSALVDNDTTPAISQLSGLNANAGQIVAWGAGSLWTSPDGQNWSAVSVPEFWIRSASFSGERLVAAGEQSVATLGPEGVWNYAALSVYSAYFSDAISIASSDSHTLVLMRSIVLMSPHGIGPVITAISPADAVTIADNELTQFSVTATSSATLSYQWAHNGLNLTNANGAALHTLLPVDRFDNWSRVAVKVSDGTHTVAGVVPTQVISSTPPFLDEDGISSFLRFRADGIGFWNLRADITGSILDYQWYRDGEPIPGGTWAELNVIANVTNIGHTYHVVGSNAFGTVASSEFTITRPQIAAGEIAITMESHLSLPTDVRLSLDVEHAAQIQWRRNGVPIPWATYSNYYLRTDRQPPDGGGWSGFYDVVLSNAYETVVVQAVRLHLAGDPDLPTTIPTYPAPSADFMRLANLSVRAPASTGSHALVAGFVLDDSTQVTTERASSVLLRAIGPGLNAFDVPDAMADPALSLSEPNETAIASNQAWSSNLATTFATAGAFALEEASLDAALLHTIPAANHQPVLVATVTPTDDTAPGETLFELYAMPEGNGTSLSNLSARAYVTPDQPLTAGLVITGQRDLSVLVRAVGDGLQAFGLTETASKPTVRWTALDGALGGFASGHFEQADAASARLGAFPLDSADDTAAQLNYLRPGRYTFTVEVESAGVVLFELYVDWQNAY</sequence>
<evidence type="ECO:0000256" key="1">
    <source>
        <dbReference type="SAM" id="SignalP"/>
    </source>
</evidence>
<dbReference type="Gene3D" id="2.60.40.10">
    <property type="entry name" value="Immunoglobulins"/>
    <property type="match status" value="1"/>
</dbReference>
<gene>
    <name evidence="2" type="ORF">K1X11_003795</name>
</gene>
<accession>A0ABZ1C9Z9</accession>
<protein>
    <recommendedName>
        <fullName evidence="4">Ig-like domain-containing protein</fullName>
    </recommendedName>
</protein>
<reference evidence="2 3" key="1">
    <citation type="submission" date="2021-08" db="EMBL/GenBank/DDBJ databases">
        <authorList>
            <person name="Zhang D."/>
            <person name="Zhang A."/>
            <person name="Wang L."/>
        </authorList>
    </citation>
    <scope>NUCLEOTIDE SEQUENCE [LARGE SCALE GENOMIC DNA]</scope>
    <source>
        <strain evidence="2 3">WL0086</strain>
    </source>
</reference>
<evidence type="ECO:0000313" key="2">
    <source>
        <dbReference type="EMBL" id="WRQ88512.1"/>
    </source>
</evidence>
<reference evidence="2 3" key="2">
    <citation type="submission" date="2023-12" db="EMBL/GenBank/DDBJ databases">
        <title>Description of an unclassified Opitutus bacterium of Verrucomicrobiota.</title>
        <authorList>
            <person name="Zhang D.-F."/>
        </authorList>
    </citation>
    <scope>NUCLEOTIDE SEQUENCE [LARGE SCALE GENOMIC DNA]</scope>
    <source>
        <strain evidence="2 3">WL0086</strain>
    </source>
</reference>
<feature type="signal peptide" evidence="1">
    <location>
        <begin position="1"/>
        <end position="24"/>
    </location>
</feature>
<dbReference type="EMBL" id="CP139781">
    <property type="protein sequence ID" value="WRQ88512.1"/>
    <property type="molecule type" value="Genomic_DNA"/>
</dbReference>
<feature type="chain" id="PRO_5046567066" description="Ig-like domain-containing protein" evidence="1">
    <location>
        <begin position="25"/>
        <end position="1155"/>
    </location>
</feature>
<evidence type="ECO:0000313" key="3">
    <source>
        <dbReference type="Proteomes" id="UP000738431"/>
    </source>
</evidence>
<proteinExistence type="predicted"/>
<keyword evidence="3" id="KW-1185">Reference proteome</keyword>
<organism evidence="2 3">
    <name type="scientific">Actomonas aquatica</name>
    <dbReference type="NCBI Taxonomy" id="2866162"/>
    <lineage>
        <taxon>Bacteria</taxon>
        <taxon>Pseudomonadati</taxon>
        <taxon>Verrucomicrobiota</taxon>
        <taxon>Opitutia</taxon>
        <taxon>Opitutales</taxon>
        <taxon>Opitutaceae</taxon>
        <taxon>Actomonas</taxon>
    </lineage>
</organism>
<keyword evidence="1" id="KW-0732">Signal</keyword>
<dbReference type="RefSeq" id="WP_221032948.1">
    <property type="nucleotide sequence ID" value="NZ_CP139781.1"/>
</dbReference>
<evidence type="ECO:0008006" key="4">
    <source>
        <dbReference type="Google" id="ProtNLM"/>
    </source>
</evidence>
<name>A0ABZ1C9Z9_9BACT</name>